<sequence length="382" mass="41557">MFVDGTARLTNNTKDQPLRAGQASQGLAHHATSTESIRSIFPHEDDVSISHLIHNFTTSEIYPSMPTAAVLPRLIATDGRDASKVHASCLYALAASFFGKMTRNKSMYEKGQWLYSDALAQLAHSLASSDQEPDCGALRAVMCLLLYENINVTEPTAWFKHYDGLSKLPSWNLMAWPSGEDAKSSFEVLLDIFAEVPGILHGLGNLRLQAGRASIAASALRHRTQTVLQALHTWRGPCQHEHERCALPSDKADRFALAIHHPILLCLSEPSRALLLPLLGTSGAESGPADRFDCGEDTAWEPDGAEGGLAMDICALAHVILRDGGSTALAFSLIFPLQMASQHLLWGSPQACWVANMMDTLVADNFGLELGRSRDWTDLFAG</sequence>
<protein>
    <submittedName>
        <fullName evidence="2">Uncharacterized protein</fullName>
    </submittedName>
</protein>
<dbReference type="AlphaFoldDB" id="A0A2U3ED12"/>
<name>A0A2U3ED12_PURLI</name>
<accession>A0A2U3ED12</accession>
<gene>
    <name evidence="2" type="ORF">PCL_10973</name>
</gene>
<proteinExistence type="predicted"/>
<evidence type="ECO:0000256" key="1">
    <source>
        <dbReference type="SAM" id="MobiDB-lite"/>
    </source>
</evidence>
<evidence type="ECO:0000313" key="2">
    <source>
        <dbReference type="EMBL" id="PWI72350.1"/>
    </source>
</evidence>
<comment type="caution">
    <text evidence="2">The sequence shown here is derived from an EMBL/GenBank/DDBJ whole genome shotgun (WGS) entry which is preliminary data.</text>
</comment>
<feature type="region of interest" description="Disordered" evidence="1">
    <location>
        <begin position="1"/>
        <end position="29"/>
    </location>
</feature>
<reference evidence="2 3" key="1">
    <citation type="journal article" date="2016" name="Front. Microbiol.">
        <title>Genome and transcriptome sequences reveal the specific parasitism of the nematophagous Purpureocillium lilacinum 36-1.</title>
        <authorList>
            <person name="Xie J."/>
            <person name="Li S."/>
            <person name="Mo C."/>
            <person name="Xiao X."/>
            <person name="Peng D."/>
            <person name="Wang G."/>
            <person name="Xiao Y."/>
        </authorList>
    </citation>
    <scope>NUCLEOTIDE SEQUENCE [LARGE SCALE GENOMIC DNA]</scope>
    <source>
        <strain evidence="2 3">36-1</strain>
    </source>
</reference>
<dbReference type="PANTHER" id="PTHR38111:SF9">
    <property type="entry name" value="ZN(2)-C6 FUNGAL-TYPE DOMAIN-CONTAINING PROTEIN"/>
    <property type="match status" value="1"/>
</dbReference>
<organism evidence="2 3">
    <name type="scientific">Purpureocillium lilacinum</name>
    <name type="common">Paecilomyces lilacinus</name>
    <dbReference type="NCBI Taxonomy" id="33203"/>
    <lineage>
        <taxon>Eukaryota</taxon>
        <taxon>Fungi</taxon>
        <taxon>Dikarya</taxon>
        <taxon>Ascomycota</taxon>
        <taxon>Pezizomycotina</taxon>
        <taxon>Sordariomycetes</taxon>
        <taxon>Hypocreomycetidae</taxon>
        <taxon>Hypocreales</taxon>
        <taxon>Ophiocordycipitaceae</taxon>
        <taxon>Purpureocillium</taxon>
    </lineage>
</organism>
<dbReference type="Proteomes" id="UP000245956">
    <property type="component" value="Unassembled WGS sequence"/>
</dbReference>
<dbReference type="InterPro" id="IPR053178">
    <property type="entry name" value="Osmoadaptation_assoc"/>
</dbReference>
<evidence type="ECO:0000313" key="3">
    <source>
        <dbReference type="Proteomes" id="UP000245956"/>
    </source>
</evidence>
<dbReference type="EMBL" id="LCWV01000006">
    <property type="protein sequence ID" value="PWI72350.1"/>
    <property type="molecule type" value="Genomic_DNA"/>
</dbReference>
<dbReference type="PANTHER" id="PTHR38111">
    <property type="entry name" value="ZN(2)-C6 FUNGAL-TYPE DOMAIN-CONTAINING PROTEIN-RELATED"/>
    <property type="match status" value="1"/>
</dbReference>